<keyword evidence="4" id="KW-1185">Reference proteome</keyword>
<evidence type="ECO:0000313" key="3">
    <source>
        <dbReference type="EMBL" id="KAH0556851.1"/>
    </source>
</evidence>
<dbReference type="EMBL" id="JAGHQM010000993">
    <property type="protein sequence ID" value="KAH0556851.1"/>
    <property type="molecule type" value="Genomic_DNA"/>
</dbReference>
<dbReference type="InterPro" id="IPR024983">
    <property type="entry name" value="CHAT_dom"/>
</dbReference>
<feature type="domain" description="CHAT" evidence="2">
    <location>
        <begin position="942"/>
        <end position="1263"/>
    </location>
</feature>
<protein>
    <recommendedName>
        <fullName evidence="2">CHAT domain-containing protein</fullName>
    </recommendedName>
</protein>
<comment type="caution">
    <text evidence="3">The sequence shown here is derived from an EMBL/GenBank/DDBJ whole genome shotgun (WGS) entry which is preliminary data.</text>
</comment>
<proteinExistence type="predicted"/>
<evidence type="ECO:0000259" key="2">
    <source>
        <dbReference type="Pfam" id="PF12770"/>
    </source>
</evidence>
<organism evidence="3 4">
    <name type="scientific">Trichoglossum hirsutum</name>
    <dbReference type="NCBI Taxonomy" id="265104"/>
    <lineage>
        <taxon>Eukaryota</taxon>
        <taxon>Fungi</taxon>
        <taxon>Dikarya</taxon>
        <taxon>Ascomycota</taxon>
        <taxon>Pezizomycotina</taxon>
        <taxon>Geoglossomycetes</taxon>
        <taxon>Geoglossales</taxon>
        <taxon>Geoglossaceae</taxon>
        <taxon>Trichoglossum</taxon>
    </lineage>
</organism>
<dbReference type="AlphaFoldDB" id="A0A9P8L9D5"/>
<name>A0A9P8L9D5_9PEZI</name>
<dbReference type="InterPro" id="IPR011990">
    <property type="entry name" value="TPR-like_helical_dom_sf"/>
</dbReference>
<evidence type="ECO:0000313" key="4">
    <source>
        <dbReference type="Proteomes" id="UP000750711"/>
    </source>
</evidence>
<evidence type="ECO:0000256" key="1">
    <source>
        <dbReference type="SAM" id="MobiDB-lite"/>
    </source>
</evidence>
<gene>
    <name evidence="3" type="ORF">GP486_005361</name>
</gene>
<accession>A0A9P8L9D5</accession>
<sequence length="1270" mass="144855">MDLTHVFKIFKGSLFEEDYRCDYVEIEKNIETYASETKGLSKEVEASVLLLKAILLILKGDNPGADVCLCSLRDSKSGFQARWQFRASSYGLFQLVMKVYPPQFRFAPRAQSIERSLSEVNMQISDKFTSIIQEAQQGLEDQMGLDRIEFQLILAIWHAVKLNCERLPRHSPQYARRSPPSTTSTGAERDSRCTSLATVREDEDIRVIGNSMGSFFYLVDNAMKHNIGEMDNQTTQSLHELACISSTNEDLAGQAMCIMTKADHDYGSIFSHPIGLNSILVFGSLSDLKTDFDKFETLIPGLDRETVLTPYDRAQKMFEDAGFVRGTAAALLRRACVTLLYGSPHHDTLESTIASAGILRRSHECFLRCQDIYACRVVEVHELLVKILLKESQKYEQKGLEIGLWAREQGNLYFGQFLGLLAIRFGRQKWLRHQATDTALRSFHLGLGVFKALDMHTTVSQIHTAMANILSSVNCFSEARIHFEYAYEMFTNKVFSAIRNAKQQSKYLRTTQAELNILQDLTDPMMTCYYDLDETFELQNFFVNFKNLLQQLPVSASDQAHLILSRDEPNLVTRIFKTKYRKLIREDNYQEACRLLDEFLGQPITETNPDRVIQVKGGRINTCFEYGRMRLARALLRELDEDHGAFEMAFTPDPSSEPVAWTGFGICINSYDYQRSRKFYDSVKRLNPAYFNTKAENRPHEDWSHLVNVALMHQLSAEWEDSLQYLLLCCQLAERHRNEIQDSDTRRASFGHSDVAKAFSWIVRACLHFESIQNYPSPRDFDRRLEEPTWGEQALNFAEKVKARSLCESISRRIRDKKRLLTEIEVREVFGLELDEAMERQKASLHGSSESKIERLAKSSLAASSSKFSRASGLYQNIDPDTIVIEMTLCHEGLALACVSQQGVHYAPWNPEFGIWQAQEQLSYYHQSIHEGAEGDITTLTKVIESLSKVLLEPLKEHIRRASSVIFVPTNYLARTPFAALLHDGQPLFLSKSVSQVPSLEVLRTLQQSASQRSGKTTPEVTVVAKPKFVRTKSGPDNPLPWASIEAMHVANTYGYNHVPQNGLHVTPESFRRLYEEADIFHVATHGVMNYKAPGQSYISLQVPLYVSDLTEYNSRATLVFFSICMSGLGHMTFADDMIGFSHMVLASGARAFIGSLWYADDMASFFLVYHFYKRLEETKRDSGSRVRLAEIWTRAQVDLYRLTKDAARVIINEMKAVCKKAKDHYDLEKFWTDSVGFLDDCEKHIPESFSHPFFWAPFIFVGYGAKVNS</sequence>
<feature type="region of interest" description="Disordered" evidence="1">
    <location>
        <begin position="171"/>
        <end position="195"/>
    </location>
</feature>
<dbReference type="Pfam" id="PF12770">
    <property type="entry name" value="CHAT"/>
    <property type="match status" value="1"/>
</dbReference>
<reference evidence="3" key="1">
    <citation type="submission" date="2021-03" db="EMBL/GenBank/DDBJ databases">
        <title>Comparative genomics and phylogenomic investigation of the class Geoglossomycetes provide insights into ecological specialization and systematics.</title>
        <authorList>
            <person name="Melie T."/>
            <person name="Pirro S."/>
            <person name="Miller A.N."/>
            <person name="Quandt A."/>
        </authorList>
    </citation>
    <scope>NUCLEOTIDE SEQUENCE</scope>
    <source>
        <strain evidence="3">CAQ_001_2017</strain>
    </source>
</reference>
<dbReference type="Gene3D" id="1.25.40.10">
    <property type="entry name" value="Tetratricopeptide repeat domain"/>
    <property type="match status" value="1"/>
</dbReference>
<dbReference type="Proteomes" id="UP000750711">
    <property type="component" value="Unassembled WGS sequence"/>
</dbReference>